<evidence type="ECO:0000313" key="4">
    <source>
        <dbReference type="Proteomes" id="UP000267027"/>
    </source>
</evidence>
<evidence type="ECO:0000259" key="2">
    <source>
        <dbReference type="PROSITE" id="PS00497"/>
    </source>
</evidence>
<reference evidence="5" key="1">
    <citation type="submission" date="2017-02" db="UniProtKB">
        <authorList>
            <consortium name="WormBaseParasite"/>
        </authorList>
    </citation>
    <scope>IDENTIFICATION</scope>
</reference>
<dbReference type="GO" id="GO:0046872">
    <property type="term" value="F:metal ion binding"/>
    <property type="evidence" value="ECO:0007669"/>
    <property type="project" value="UniProtKB-KW"/>
</dbReference>
<evidence type="ECO:0000313" key="5">
    <source>
        <dbReference type="WBParaSite" id="ACOC_0001039901-mRNA-1"/>
    </source>
</evidence>
<dbReference type="InterPro" id="IPR008922">
    <property type="entry name" value="Di-copper_centre_dom_sf"/>
</dbReference>
<dbReference type="WBParaSite" id="ACOC_0001039901-mRNA-1">
    <property type="protein sequence ID" value="ACOC_0001039901-mRNA-1"/>
    <property type="gene ID" value="ACOC_0001039901"/>
</dbReference>
<accession>A0A0R3PW97</accession>
<keyword evidence="4" id="KW-1185">Reference proteome</keyword>
<feature type="domain" description="Tyrosinase copper-binding" evidence="2">
    <location>
        <begin position="144"/>
        <end position="161"/>
    </location>
</feature>
<dbReference type="GO" id="GO:0016491">
    <property type="term" value="F:oxidoreductase activity"/>
    <property type="evidence" value="ECO:0007669"/>
    <property type="project" value="InterPro"/>
</dbReference>
<dbReference type="Pfam" id="PF00264">
    <property type="entry name" value="Tyrosinase"/>
    <property type="match status" value="1"/>
</dbReference>
<dbReference type="PROSITE" id="PS00497">
    <property type="entry name" value="TYROSINASE_1"/>
    <property type="match status" value="1"/>
</dbReference>
<reference evidence="3 4" key="2">
    <citation type="submission" date="2018-11" db="EMBL/GenBank/DDBJ databases">
        <authorList>
            <consortium name="Pathogen Informatics"/>
        </authorList>
    </citation>
    <scope>NUCLEOTIDE SEQUENCE [LARGE SCALE GENOMIC DNA]</scope>
    <source>
        <strain evidence="3 4">Costa Rica</strain>
    </source>
</reference>
<dbReference type="AlphaFoldDB" id="A0A0R3PW97"/>
<dbReference type="OrthoDB" id="6132182at2759"/>
<protein>
    <submittedName>
        <fullName evidence="5">Tyrosinase_Cu-bd domain-containing protein</fullName>
    </submittedName>
</protein>
<evidence type="ECO:0000256" key="1">
    <source>
        <dbReference type="ARBA" id="ARBA00022723"/>
    </source>
</evidence>
<dbReference type="InterPro" id="IPR050316">
    <property type="entry name" value="Tyrosinase/Hemocyanin"/>
</dbReference>
<evidence type="ECO:0000313" key="3">
    <source>
        <dbReference type="EMBL" id="VDM61985.1"/>
    </source>
</evidence>
<keyword evidence="1" id="KW-0479">Metal-binding</keyword>
<name>A0A0R3PW97_ANGCS</name>
<dbReference type="Gene3D" id="1.10.1280.10">
    <property type="entry name" value="Di-copper center containing domain from catechol oxidase"/>
    <property type="match status" value="1"/>
</dbReference>
<proteinExistence type="predicted"/>
<dbReference type="EMBL" id="UYYA01004464">
    <property type="protein sequence ID" value="VDM61985.1"/>
    <property type="molecule type" value="Genomic_DNA"/>
</dbReference>
<dbReference type="InterPro" id="IPR002227">
    <property type="entry name" value="Tyrosinase_Cu-bd"/>
</dbReference>
<dbReference type="Proteomes" id="UP000267027">
    <property type="component" value="Unassembled WGS sequence"/>
</dbReference>
<sequence>MLLCHSVLTQWQNVVVLSLADCYNSLLQIDEKDVSSFGNHAVPSDDDSATLSYWIPLEEKYLPCLDRRWLIKTEVPIYVLIITGSISKDECISPSGEQVKRALRQEIRTLTDFDRRQFEDIINWMKVNDIYNRISRVHKRTEVHAGPAFTIWHREFLKRFELVVRHFLPNPNMGVPYWDSTLDYELPEPLDSLIFTDIFFGEVNEDVFVVSEPYANWTTMEGLPWILRGFGLNERGKLLNNSQVDWIVNNPDINVVLGTSALFSVKWQHGSTVFINERCHLPIPSLNDRLHL</sequence>
<dbReference type="PANTHER" id="PTHR11474:SF50">
    <property type="entry name" value="TYROSINASE COPPER-BINDING DOMAIN-CONTAINING PROTEIN"/>
    <property type="match status" value="1"/>
</dbReference>
<dbReference type="OMA" id="FINERCH"/>
<organism evidence="5">
    <name type="scientific">Angiostrongylus costaricensis</name>
    <name type="common">Nematode worm</name>
    <dbReference type="NCBI Taxonomy" id="334426"/>
    <lineage>
        <taxon>Eukaryota</taxon>
        <taxon>Metazoa</taxon>
        <taxon>Ecdysozoa</taxon>
        <taxon>Nematoda</taxon>
        <taxon>Chromadorea</taxon>
        <taxon>Rhabditida</taxon>
        <taxon>Rhabditina</taxon>
        <taxon>Rhabditomorpha</taxon>
        <taxon>Strongyloidea</taxon>
        <taxon>Metastrongylidae</taxon>
        <taxon>Angiostrongylus</taxon>
    </lineage>
</organism>
<gene>
    <name evidence="3" type="ORF">ACOC_LOCUS10400</name>
</gene>
<dbReference type="SUPFAM" id="SSF48056">
    <property type="entry name" value="Di-copper centre-containing domain"/>
    <property type="match status" value="1"/>
</dbReference>
<dbReference type="PANTHER" id="PTHR11474">
    <property type="entry name" value="TYROSINASE FAMILY MEMBER"/>
    <property type="match status" value="1"/>
</dbReference>